<sequence length="99" mass="11199">MLRKPLSQADMKPAKADQVIKDCEILAKQNDSTNSLSNELKSWIAVLEALERKPEDVPSPSEVDSLSKMQQEELWIKVGMVKETIVEEEFNAILNELKS</sequence>
<reference evidence="2" key="1">
    <citation type="submission" date="2022-11" db="UniProtKB">
        <authorList>
            <consortium name="WormBaseParasite"/>
        </authorList>
    </citation>
    <scope>IDENTIFICATION</scope>
</reference>
<evidence type="ECO:0000313" key="2">
    <source>
        <dbReference type="WBParaSite" id="JU765_v2.g7137.t1"/>
    </source>
</evidence>
<dbReference type="WBParaSite" id="JU765_v2.g7137.t1">
    <property type="protein sequence ID" value="JU765_v2.g7137.t1"/>
    <property type="gene ID" value="JU765_v2.g7137"/>
</dbReference>
<dbReference type="Proteomes" id="UP000887576">
    <property type="component" value="Unplaced"/>
</dbReference>
<name>A0AC34RI51_9BILA</name>
<evidence type="ECO:0000313" key="1">
    <source>
        <dbReference type="Proteomes" id="UP000887576"/>
    </source>
</evidence>
<organism evidence="1 2">
    <name type="scientific">Panagrolaimus sp. JU765</name>
    <dbReference type="NCBI Taxonomy" id="591449"/>
    <lineage>
        <taxon>Eukaryota</taxon>
        <taxon>Metazoa</taxon>
        <taxon>Ecdysozoa</taxon>
        <taxon>Nematoda</taxon>
        <taxon>Chromadorea</taxon>
        <taxon>Rhabditida</taxon>
        <taxon>Tylenchina</taxon>
        <taxon>Panagrolaimomorpha</taxon>
        <taxon>Panagrolaimoidea</taxon>
        <taxon>Panagrolaimidae</taxon>
        <taxon>Panagrolaimus</taxon>
    </lineage>
</organism>
<protein>
    <submittedName>
        <fullName evidence="2">Uncharacterized protein</fullName>
    </submittedName>
</protein>
<accession>A0AC34RI51</accession>
<proteinExistence type="predicted"/>